<evidence type="ECO:0000256" key="2">
    <source>
        <dbReference type="ARBA" id="ARBA00022980"/>
    </source>
</evidence>
<dbReference type="AlphaFoldDB" id="A0A2J8QSE8"/>
<dbReference type="GO" id="GO:1990904">
    <property type="term" value="C:ribonucleoprotein complex"/>
    <property type="evidence" value="ECO:0007669"/>
    <property type="project" value="UniProtKB-KW"/>
</dbReference>
<evidence type="ECO:0000256" key="4">
    <source>
        <dbReference type="ARBA" id="ARBA00035278"/>
    </source>
</evidence>
<gene>
    <name evidence="6" type="ORF">CK820_G0014484</name>
</gene>
<dbReference type="SMR" id="A0A2J8QSE8"/>
<reference evidence="6 7" key="1">
    <citation type="submission" date="2017-12" db="EMBL/GenBank/DDBJ databases">
        <title>High-resolution comparative analysis of great ape genomes.</title>
        <authorList>
            <person name="Pollen A."/>
            <person name="Hastie A."/>
            <person name="Hormozdiari F."/>
            <person name="Dougherty M."/>
            <person name="Liu R."/>
            <person name="Chaisson M."/>
            <person name="Hoppe E."/>
            <person name="Hill C."/>
            <person name="Pang A."/>
            <person name="Hillier L."/>
            <person name="Baker C."/>
            <person name="Armstrong J."/>
            <person name="Shendure J."/>
            <person name="Paten B."/>
            <person name="Wilson R."/>
            <person name="Chao H."/>
            <person name="Schneider V."/>
            <person name="Ventura M."/>
            <person name="Kronenberg Z."/>
            <person name="Murali S."/>
            <person name="Gordon D."/>
            <person name="Cantsilieris S."/>
            <person name="Munson K."/>
            <person name="Nelson B."/>
            <person name="Raja A."/>
            <person name="Underwood J."/>
            <person name="Diekhans M."/>
            <person name="Fiddes I."/>
            <person name="Haussler D."/>
            <person name="Eichler E."/>
        </authorList>
    </citation>
    <scope>NUCLEOTIDE SEQUENCE [LARGE SCALE GENOMIC DNA]</scope>
    <source>
        <strain evidence="6">Yerkes chimp pedigree #C0471</strain>
    </source>
</reference>
<evidence type="ECO:0000313" key="6">
    <source>
        <dbReference type="EMBL" id="PNI99202.1"/>
    </source>
</evidence>
<organism evidence="6 7">
    <name type="scientific">Pan troglodytes</name>
    <name type="common">Chimpanzee</name>
    <dbReference type="NCBI Taxonomy" id="9598"/>
    <lineage>
        <taxon>Eukaryota</taxon>
        <taxon>Metazoa</taxon>
        <taxon>Chordata</taxon>
        <taxon>Craniata</taxon>
        <taxon>Vertebrata</taxon>
        <taxon>Euteleostomi</taxon>
        <taxon>Mammalia</taxon>
        <taxon>Eutheria</taxon>
        <taxon>Euarchontoglires</taxon>
        <taxon>Primates</taxon>
        <taxon>Haplorrhini</taxon>
        <taxon>Catarrhini</taxon>
        <taxon>Hominidae</taxon>
        <taxon>Pan</taxon>
    </lineage>
</organism>
<dbReference type="Pfam" id="PF01092">
    <property type="entry name" value="Ribosomal_S6e"/>
    <property type="match status" value="1"/>
</dbReference>
<protein>
    <recommendedName>
        <fullName evidence="4">Small ribosomal subunit protein eS6</fullName>
    </recommendedName>
    <alternativeName>
        <fullName evidence="5">40S ribosomal protein S6</fullName>
    </alternativeName>
</protein>
<keyword evidence="2" id="KW-0689">Ribosomal protein</keyword>
<dbReference type="GO" id="GO:0003735">
    <property type="term" value="F:structural constituent of ribosome"/>
    <property type="evidence" value="ECO:0007669"/>
    <property type="project" value="InterPro"/>
</dbReference>
<comment type="similarity">
    <text evidence="1">Belongs to the eukaryotic ribosomal protein eS6 family.</text>
</comment>
<evidence type="ECO:0000256" key="5">
    <source>
        <dbReference type="ARBA" id="ARBA00035403"/>
    </source>
</evidence>
<evidence type="ECO:0000256" key="1">
    <source>
        <dbReference type="ARBA" id="ARBA00009312"/>
    </source>
</evidence>
<accession>A0A2J8QSE8</accession>
<dbReference type="SMART" id="SM01405">
    <property type="entry name" value="Ribosomal_S6e"/>
    <property type="match status" value="1"/>
</dbReference>
<keyword evidence="3" id="KW-0687">Ribonucleoprotein</keyword>
<sequence>MKLNISFPATGCQKLIEVDDERKLRTFYEKRMATEVAADALGEEWKVKVDKLLQVFKSETVNAIGNWYLEWGSDSGFWLLTFGKLLPNATL</sequence>
<dbReference type="GO" id="GO:0006412">
    <property type="term" value="P:translation"/>
    <property type="evidence" value="ECO:0007669"/>
    <property type="project" value="InterPro"/>
</dbReference>
<dbReference type="EMBL" id="NBAG03000018">
    <property type="protein sequence ID" value="PNI99202.1"/>
    <property type="molecule type" value="Genomic_DNA"/>
</dbReference>
<evidence type="ECO:0000256" key="3">
    <source>
        <dbReference type="ARBA" id="ARBA00023274"/>
    </source>
</evidence>
<comment type="caution">
    <text evidence="6">The sequence shown here is derived from an EMBL/GenBank/DDBJ whole genome shotgun (WGS) entry which is preliminary data.</text>
</comment>
<dbReference type="Proteomes" id="UP000236370">
    <property type="component" value="Unassembled WGS sequence"/>
</dbReference>
<dbReference type="PANTHER" id="PTHR11502">
    <property type="entry name" value="40S RIBOSOMAL PROTEIN S6"/>
    <property type="match status" value="1"/>
</dbReference>
<name>A0A2J8QSE8_PANTR</name>
<dbReference type="InterPro" id="IPR001377">
    <property type="entry name" value="Ribosomal_eS6"/>
</dbReference>
<evidence type="ECO:0000313" key="7">
    <source>
        <dbReference type="Proteomes" id="UP000236370"/>
    </source>
</evidence>
<dbReference type="GO" id="GO:0005840">
    <property type="term" value="C:ribosome"/>
    <property type="evidence" value="ECO:0007669"/>
    <property type="project" value="UniProtKB-KW"/>
</dbReference>
<proteinExistence type="inferred from homology"/>